<dbReference type="EMBL" id="CP060139">
    <property type="protein sequence ID" value="QNR24521.1"/>
    <property type="molecule type" value="Genomic_DNA"/>
</dbReference>
<keyword evidence="6" id="KW-1185">Reference proteome</keyword>
<dbReference type="Gene3D" id="1.10.10.60">
    <property type="entry name" value="Homeodomain-like"/>
    <property type="match status" value="2"/>
</dbReference>
<dbReference type="SMART" id="SM00342">
    <property type="entry name" value="HTH_ARAC"/>
    <property type="match status" value="1"/>
</dbReference>
<evidence type="ECO:0000256" key="3">
    <source>
        <dbReference type="ARBA" id="ARBA00023163"/>
    </source>
</evidence>
<dbReference type="SUPFAM" id="SSF46689">
    <property type="entry name" value="Homeodomain-like"/>
    <property type="match status" value="2"/>
</dbReference>
<evidence type="ECO:0000256" key="2">
    <source>
        <dbReference type="ARBA" id="ARBA00023125"/>
    </source>
</evidence>
<dbReference type="AlphaFoldDB" id="A0A7H0VFM3"/>
<keyword evidence="1" id="KW-0805">Transcription regulation</keyword>
<dbReference type="GO" id="GO:0043565">
    <property type="term" value="F:sequence-specific DNA binding"/>
    <property type="evidence" value="ECO:0007669"/>
    <property type="project" value="InterPro"/>
</dbReference>
<dbReference type="InterPro" id="IPR018060">
    <property type="entry name" value="HTH_AraC"/>
</dbReference>
<name>A0A7H0VFM3_9FLAO</name>
<keyword evidence="3" id="KW-0804">Transcription</keyword>
<evidence type="ECO:0000313" key="6">
    <source>
        <dbReference type="Proteomes" id="UP000516305"/>
    </source>
</evidence>
<dbReference type="InterPro" id="IPR009057">
    <property type="entry name" value="Homeodomain-like_sf"/>
</dbReference>
<keyword evidence="2" id="KW-0238">DNA-binding</keyword>
<dbReference type="Proteomes" id="UP000516305">
    <property type="component" value="Chromosome"/>
</dbReference>
<sequence>MRGNYLHIEPGFGWFTGNLEQNHWHQHYALQLSFALDESLKIETDKEIQTSDKAILLQPQLKHRILSQGQHLHLLFNPAHPIGHFWSALARSPITEVEHKAIELIIQCVEKLEDGALQSENLNSLIRTYTCFCEDALHKGDLRINQALAYLDKKRERIVSLEEIAEQVHLSPSRFLHLFKIQTGISYRRAQNWNRLQLALESGRQGNLTQMAHAAGFSDSAHFSRSFKENFGFSPKEVLKNSHFIQV</sequence>
<dbReference type="Pfam" id="PF12833">
    <property type="entry name" value="HTH_18"/>
    <property type="match status" value="1"/>
</dbReference>
<dbReference type="KEGG" id="chyd:H4K34_01365"/>
<organism evidence="5 6">
    <name type="scientific">Croceimicrobium hydrocarbonivorans</name>
    <dbReference type="NCBI Taxonomy" id="2761580"/>
    <lineage>
        <taxon>Bacteria</taxon>
        <taxon>Pseudomonadati</taxon>
        <taxon>Bacteroidota</taxon>
        <taxon>Flavobacteriia</taxon>
        <taxon>Flavobacteriales</taxon>
        <taxon>Owenweeksiaceae</taxon>
        <taxon>Croceimicrobium</taxon>
    </lineage>
</organism>
<dbReference type="PRINTS" id="PR00032">
    <property type="entry name" value="HTHARAC"/>
</dbReference>
<dbReference type="PROSITE" id="PS01124">
    <property type="entry name" value="HTH_ARAC_FAMILY_2"/>
    <property type="match status" value="1"/>
</dbReference>
<proteinExistence type="predicted"/>
<evidence type="ECO:0000259" key="4">
    <source>
        <dbReference type="PROSITE" id="PS01124"/>
    </source>
</evidence>
<dbReference type="GO" id="GO:0003700">
    <property type="term" value="F:DNA-binding transcription factor activity"/>
    <property type="evidence" value="ECO:0007669"/>
    <property type="project" value="InterPro"/>
</dbReference>
<evidence type="ECO:0000256" key="1">
    <source>
        <dbReference type="ARBA" id="ARBA00023015"/>
    </source>
</evidence>
<dbReference type="InterPro" id="IPR050204">
    <property type="entry name" value="AraC_XylS_family_regulators"/>
</dbReference>
<reference evidence="5 6" key="1">
    <citation type="submission" date="2020-08" db="EMBL/GenBank/DDBJ databases">
        <title>Croceimicrobium hydrocarbonivorans gen. nov., sp. nov., a novel marine bacterium isolated from a bacterial consortium that degrades polyethylene terephthalate.</title>
        <authorList>
            <person name="Liu R."/>
        </authorList>
    </citation>
    <scope>NUCLEOTIDE SEQUENCE [LARGE SCALE GENOMIC DNA]</scope>
    <source>
        <strain evidence="5 6">A20-9</strain>
    </source>
</reference>
<protein>
    <submittedName>
        <fullName evidence="5">Helix-turn-helix transcriptional regulator</fullName>
    </submittedName>
</protein>
<dbReference type="RefSeq" id="WP_210759048.1">
    <property type="nucleotide sequence ID" value="NZ_CP060139.1"/>
</dbReference>
<evidence type="ECO:0000313" key="5">
    <source>
        <dbReference type="EMBL" id="QNR24521.1"/>
    </source>
</evidence>
<gene>
    <name evidence="5" type="ORF">H4K34_01365</name>
</gene>
<accession>A0A7H0VFM3</accession>
<feature type="domain" description="HTH araC/xylS-type" evidence="4">
    <location>
        <begin position="145"/>
        <end position="241"/>
    </location>
</feature>
<dbReference type="PANTHER" id="PTHR46796">
    <property type="entry name" value="HTH-TYPE TRANSCRIPTIONAL ACTIVATOR RHAS-RELATED"/>
    <property type="match status" value="1"/>
</dbReference>
<dbReference type="InterPro" id="IPR020449">
    <property type="entry name" value="Tscrpt_reg_AraC-type_HTH"/>
</dbReference>